<sequence>MTPTINVKPITLLHGEPYLRWTESEVSKMKTIENMQHVIVGKFSYGWPDLDELRTSISAQCNIKGDCQIGYFRNRYILIRLALKEDFINLTSKPAYYIKAKNGAAQQIWPLIYDSKYKVEEETTMAMA</sequence>
<evidence type="ECO:0000259" key="1">
    <source>
        <dbReference type="Pfam" id="PF14111"/>
    </source>
</evidence>
<evidence type="ECO:0000313" key="2">
    <source>
        <dbReference type="EMBL" id="WMV29499.1"/>
    </source>
</evidence>
<protein>
    <recommendedName>
        <fullName evidence="1">DUF4283 domain-containing protein</fullName>
    </recommendedName>
</protein>
<dbReference type="EMBL" id="CP133616">
    <property type="protein sequence ID" value="WMV29499.1"/>
    <property type="molecule type" value="Genomic_DNA"/>
</dbReference>
<dbReference type="Proteomes" id="UP001234989">
    <property type="component" value="Chromosome 5"/>
</dbReference>
<accession>A0AAF0TRP4</accession>
<feature type="domain" description="DUF4283" evidence="1">
    <location>
        <begin position="33"/>
        <end position="100"/>
    </location>
</feature>
<dbReference type="AlphaFoldDB" id="A0AAF0TRP4"/>
<proteinExistence type="predicted"/>
<keyword evidence="3" id="KW-1185">Reference proteome</keyword>
<gene>
    <name evidence="2" type="ORF">MTR67_022884</name>
</gene>
<evidence type="ECO:0000313" key="3">
    <source>
        <dbReference type="Proteomes" id="UP001234989"/>
    </source>
</evidence>
<reference evidence="2" key="1">
    <citation type="submission" date="2023-08" db="EMBL/GenBank/DDBJ databases">
        <title>A de novo genome assembly of Solanum verrucosum Schlechtendal, a Mexican diploid species geographically isolated from the other diploid A-genome species in potato relatives.</title>
        <authorList>
            <person name="Hosaka K."/>
        </authorList>
    </citation>
    <scope>NUCLEOTIDE SEQUENCE</scope>
    <source>
        <tissue evidence="2">Young leaves</tissue>
    </source>
</reference>
<name>A0AAF0TRP4_SOLVR</name>
<organism evidence="2 3">
    <name type="scientific">Solanum verrucosum</name>
    <dbReference type="NCBI Taxonomy" id="315347"/>
    <lineage>
        <taxon>Eukaryota</taxon>
        <taxon>Viridiplantae</taxon>
        <taxon>Streptophyta</taxon>
        <taxon>Embryophyta</taxon>
        <taxon>Tracheophyta</taxon>
        <taxon>Spermatophyta</taxon>
        <taxon>Magnoliopsida</taxon>
        <taxon>eudicotyledons</taxon>
        <taxon>Gunneridae</taxon>
        <taxon>Pentapetalae</taxon>
        <taxon>asterids</taxon>
        <taxon>lamiids</taxon>
        <taxon>Solanales</taxon>
        <taxon>Solanaceae</taxon>
        <taxon>Solanoideae</taxon>
        <taxon>Solaneae</taxon>
        <taxon>Solanum</taxon>
    </lineage>
</organism>
<dbReference type="InterPro" id="IPR025558">
    <property type="entry name" value="DUF4283"/>
</dbReference>
<dbReference type="Pfam" id="PF14111">
    <property type="entry name" value="DUF4283"/>
    <property type="match status" value="1"/>
</dbReference>